<sequence length="210" mass="23136">MSLIVANKQITRFFYIGLTIIVTSLASGISTTAQATTLADAAASFAPKRTTATPAQIWERLNHARWFTQGSGPHIIYLLFDPNCPYCHLLINELQPLLKPDALTIRYVPVGFLEPSSMGKAAAILEAKNPLQALWENEKGFTEKGHDGAIQEILPSAATEKALKNNLSILEATGQKTVPTMLYRNRQNQPRIVWQVLDPTNLAQTLKGLQ</sequence>
<reference evidence="1 2" key="1">
    <citation type="journal article" date="2021" name="ISME J.">
        <title>Genomic evolution of the class Acidithiobacillia: deep-branching Proteobacteria living in extreme acidic conditions.</title>
        <authorList>
            <person name="Moya-Beltran A."/>
            <person name="Beard S."/>
            <person name="Rojas-Villalobos C."/>
            <person name="Issotta F."/>
            <person name="Gallardo Y."/>
            <person name="Ulloa R."/>
            <person name="Giaveno A."/>
            <person name="Degli Esposti M."/>
            <person name="Johnson D.B."/>
            <person name="Quatrini R."/>
        </authorList>
    </citation>
    <scope>NUCLEOTIDE SEQUENCE [LARGE SCALE GENOMIC DNA]</scope>
    <source>
        <strain evidence="1 2">GG1-14</strain>
    </source>
</reference>
<name>A0ACD5HHE8_9PROT</name>
<dbReference type="EMBL" id="CP127526">
    <property type="protein sequence ID" value="XRI74275.1"/>
    <property type="molecule type" value="Genomic_DNA"/>
</dbReference>
<evidence type="ECO:0000313" key="1">
    <source>
        <dbReference type="EMBL" id="XRI74275.1"/>
    </source>
</evidence>
<gene>
    <name evidence="1" type="ORF">HHS34_003500</name>
</gene>
<accession>A0ACD5HHE8</accession>
<proteinExistence type="predicted"/>
<protein>
    <submittedName>
        <fullName evidence="1">Thioredoxin fold domain-containing protein</fullName>
    </submittedName>
</protein>
<dbReference type="Proteomes" id="UP001195965">
    <property type="component" value="Chromosome"/>
</dbReference>
<keyword evidence="2" id="KW-1185">Reference proteome</keyword>
<organism evidence="1 2">
    <name type="scientific">Acidithiobacillus montserratensis</name>
    <dbReference type="NCBI Taxonomy" id="2729135"/>
    <lineage>
        <taxon>Bacteria</taxon>
        <taxon>Pseudomonadati</taxon>
        <taxon>Pseudomonadota</taxon>
        <taxon>Acidithiobacillia</taxon>
        <taxon>Acidithiobacillales</taxon>
        <taxon>Acidithiobacillaceae</taxon>
        <taxon>Acidithiobacillus</taxon>
    </lineage>
</organism>
<evidence type="ECO:0000313" key="2">
    <source>
        <dbReference type="Proteomes" id="UP001195965"/>
    </source>
</evidence>